<evidence type="ECO:0000256" key="1">
    <source>
        <dbReference type="SAM" id="Phobius"/>
    </source>
</evidence>
<organism evidence="2 3">
    <name type="scientific">Pseudoalteromonas obscura</name>
    <dbReference type="NCBI Taxonomy" id="3048491"/>
    <lineage>
        <taxon>Bacteria</taxon>
        <taxon>Pseudomonadati</taxon>
        <taxon>Pseudomonadota</taxon>
        <taxon>Gammaproteobacteria</taxon>
        <taxon>Alteromonadales</taxon>
        <taxon>Pseudoalteromonadaceae</taxon>
        <taxon>Pseudoalteromonas</taxon>
    </lineage>
</organism>
<reference evidence="2 3" key="1">
    <citation type="submission" date="2023-05" db="EMBL/GenBank/DDBJ databases">
        <title>Pseudoalteromonas ardens sp. nov., Pseudoalteromonas obscura sp. nov., and Pseudoalteromonas umbrosa sp. nov., isolated from the coral Montipora capitata.</title>
        <authorList>
            <person name="Thomas E.M."/>
            <person name="Smith E.M."/>
            <person name="Papke E."/>
            <person name="Shlafstein M.D."/>
            <person name="Oline D.K."/>
            <person name="Videau P."/>
            <person name="Saw J.H."/>
            <person name="Strangman W.K."/>
            <person name="Ushijima B."/>
        </authorList>
    </citation>
    <scope>NUCLEOTIDE SEQUENCE [LARGE SCALE GENOMIC DNA]</scope>
    <source>
        <strain evidence="2 3">P94</strain>
    </source>
</reference>
<name>A0ABT7EK85_9GAMM</name>
<evidence type="ECO:0000313" key="2">
    <source>
        <dbReference type="EMBL" id="MDK2595445.1"/>
    </source>
</evidence>
<feature type="transmembrane region" description="Helical" evidence="1">
    <location>
        <begin position="89"/>
        <end position="113"/>
    </location>
</feature>
<accession>A0ABT7EK85</accession>
<keyword evidence="1" id="KW-1133">Transmembrane helix</keyword>
<protein>
    <submittedName>
        <fullName evidence="2">Uncharacterized protein</fullName>
    </submittedName>
</protein>
<keyword evidence="1" id="KW-0812">Transmembrane</keyword>
<comment type="caution">
    <text evidence="2">The sequence shown here is derived from an EMBL/GenBank/DDBJ whole genome shotgun (WGS) entry which is preliminary data.</text>
</comment>
<evidence type="ECO:0000313" key="3">
    <source>
        <dbReference type="Proteomes" id="UP001231915"/>
    </source>
</evidence>
<sequence length="174" mass="20818">MIIALLVSWKSINTRCLLLILATIEFIDTITAEIAFHWGSYYYLWAFLNCWVYVYAVFARRLIVSRLQKYSQFCKDVYEHFYFTKQEGALLFIYFSYVIVTFIALVELSFYYLDLIDKVPYLRHVFSPLLTFFCLMESIVILWLATRTAPVDEHVLAIKHARKVRRNNHSDRRK</sequence>
<dbReference type="RefSeq" id="WP_284137147.1">
    <property type="nucleotide sequence ID" value="NZ_JASJUT010000003.1"/>
</dbReference>
<keyword evidence="3" id="KW-1185">Reference proteome</keyword>
<gene>
    <name evidence="2" type="ORF">QNM18_10355</name>
</gene>
<dbReference type="Proteomes" id="UP001231915">
    <property type="component" value="Unassembled WGS sequence"/>
</dbReference>
<feature type="transmembrane region" description="Helical" evidence="1">
    <location>
        <begin position="42"/>
        <end position="63"/>
    </location>
</feature>
<feature type="transmembrane region" description="Helical" evidence="1">
    <location>
        <begin position="125"/>
        <end position="145"/>
    </location>
</feature>
<dbReference type="EMBL" id="JASJUT010000003">
    <property type="protein sequence ID" value="MDK2595445.1"/>
    <property type="molecule type" value="Genomic_DNA"/>
</dbReference>
<keyword evidence="1" id="KW-0472">Membrane</keyword>
<proteinExistence type="predicted"/>